<dbReference type="InterPro" id="IPR050250">
    <property type="entry name" value="Macrolide_Exporter_MacB"/>
</dbReference>
<evidence type="ECO:0000256" key="1">
    <source>
        <dbReference type="ARBA" id="ARBA00004651"/>
    </source>
</evidence>
<comment type="caution">
    <text evidence="9">The sequence shown here is derived from an EMBL/GenBank/DDBJ whole genome shotgun (WGS) entry which is preliminary data.</text>
</comment>
<organism evidence="9 10">
    <name type="scientific">Mucilaginibacter rigui</name>
    <dbReference type="NCBI Taxonomy" id="534635"/>
    <lineage>
        <taxon>Bacteria</taxon>
        <taxon>Pseudomonadati</taxon>
        <taxon>Bacteroidota</taxon>
        <taxon>Sphingobacteriia</taxon>
        <taxon>Sphingobacteriales</taxon>
        <taxon>Sphingobacteriaceae</taxon>
        <taxon>Mucilaginibacter</taxon>
    </lineage>
</organism>
<keyword evidence="10" id="KW-1185">Reference proteome</keyword>
<name>A0ABR7X333_9SPHI</name>
<feature type="domain" description="MacB-like periplasmic core" evidence="8">
    <location>
        <begin position="509"/>
        <end position="647"/>
    </location>
</feature>
<evidence type="ECO:0000256" key="2">
    <source>
        <dbReference type="ARBA" id="ARBA00022475"/>
    </source>
</evidence>
<feature type="transmembrane region" description="Helical" evidence="6">
    <location>
        <begin position="770"/>
        <end position="795"/>
    </location>
</feature>
<feature type="domain" description="ABC3 transporter permease C-terminal" evidence="7">
    <location>
        <begin position="296"/>
        <end position="410"/>
    </location>
</feature>
<dbReference type="RefSeq" id="WP_191174830.1">
    <property type="nucleotide sequence ID" value="NZ_JACWMW010000001.1"/>
</dbReference>
<keyword evidence="3 6" id="KW-0812">Transmembrane</keyword>
<evidence type="ECO:0000256" key="6">
    <source>
        <dbReference type="SAM" id="Phobius"/>
    </source>
</evidence>
<protein>
    <submittedName>
        <fullName evidence="9">ABC transporter permease</fullName>
    </submittedName>
</protein>
<keyword evidence="4 6" id="KW-1133">Transmembrane helix</keyword>
<feature type="transmembrane region" description="Helical" evidence="6">
    <location>
        <begin position="337"/>
        <end position="362"/>
    </location>
</feature>
<dbReference type="Proteomes" id="UP000618754">
    <property type="component" value="Unassembled WGS sequence"/>
</dbReference>
<evidence type="ECO:0000313" key="9">
    <source>
        <dbReference type="EMBL" id="MBD1384996.1"/>
    </source>
</evidence>
<reference evidence="9 10" key="1">
    <citation type="submission" date="2020-09" db="EMBL/GenBank/DDBJ databases">
        <title>Novel species of Mucilaginibacter isolated from a glacier on the Tibetan Plateau.</title>
        <authorList>
            <person name="Liu Q."/>
            <person name="Xin Y.-H."/>
        </authorList>
    </citation>
    <scope>NUCLEOTIDE SEQUENCE [LARGE SCALE GENOMIC DNA]</scope>
    <source>
        <strain evidence="9 10">CGMCC 1.13878</strain>
    </source>
</reference>
<feature type="domain" description="ABC3 transporter permease C-terminal" evidence="7">
    <location>
        <begin position="689"/>
        <end position="801"/>
    </location>
</feature>
<keyword evidence="2" id="KW-1003">Cell membrane</keyword>
<keyword evidence="5 6" id="KW-0472">Membrane</keyword>
<dbReference type="InterPro" id="IPR003838">
    <property type="entry name" value="ABC3_permease_C"/>
</dbReference>
<feature type="transmembrane region" description="Helical" evidence="6">
    <location>
        <begin position="290"/>
        <end position="312"/>
    </location>
</feature>
<feature type="transmembrane region" description="Helical" evidence="6">
    <location>
        <begin position="722"/>
        <end position="750"/>
    </location>
</feature>
<dbReference type="PANTHER" id="PTHR30572">
    <property type="entry name" value="MEMBRANE COMPONENT OF TRANSPORTER-RELATED"/>
    <property type="match status" value="1"/>
</dbReference>
<gene>
    <name evidence="9" type="ORF">IDJ75_06875</name>
</gene>
<feature type="transmembrane region" description="Helical" evidence="6">
    <location>
        <begin position="685"/>
        <end position="710"/>
    </location>
</feature>
<dbReference type="InterPro" id="IPR025857">
    <property type="entry name" value="MacB_PCD"/>
</dbReference>
<evidence type="ECO:0000259" key="8">
    <source>
        <dbReference type="Pfam" id="PF12704"/>
    </source>
</evidence>
<feature type="domain" description="MacB-like periplasmic core" evidence="8">
    <location>
        <begin position="29"/>
        <end position="250"/>
    </location>
</feature>
<evidence type="ECO:0000256" key="3">
    <source>
        <dbReference type="ARBA" id="ARBA00022692"/>
    </source>
</evidence>
<evidence type="ECO:0000256" key="4">
    <source>
        <dbReference type="ARBA" id="ARBA00022989"/>
    </source>
</evidence>
<dbReference type="PANTHER" id="PTHR30572:SF18">
    <property type="entry name" value="ABC-TYPE MACROLIDE FAMILY EXPORT SYSTEM PERMEASE COMPONENT 2"/>
    <property type="match status" value="1"/>
</dbReference>
<dbReference type="EMBL" id="JACWMW010000001">
    <property type="protein sequence ID" value="MBD1384996.1"/>
    <property type="molecule type" value="Genomic_DNA"/>
</dbReference>
<evidence type="ECO:0000256" key="5">
    <source>
        <dbReference type="ARBA" id="ARBA00023136"/>
    </source>
</evidence>
<proteinExistence type="predicted"/>
<dbReference type="Pfam" id="PF12704">
    <property type="entry name" value="MacB_PCD"/>
    <property type="match status" value="2"/>
</dbReference>
<sequence>MKLLTENYMLKNHFKHAWRNFWKHRVTGFINIAGLSVGMAAAVLIFIWVQNELSFDKHVPDAANIFRIKNYLSLDKTTTWIWETSPYQVGEAVKKQLPEVETVARIMPVTYEPVYFNINGEFFPEEKAAYVDEKWFDIFKSDFVSGNTAAFNQHPFSIILSESKAKKYFANQDAIGKTIKIDSNNYQVQAIIKDAPANSSFKFDAYIPVAARFMDANGRKNMLQWGNFNYLTFLKIRPGTNLKTVSGKIKGILEANRKEKNLEIGLTPLTSLHFENDLQHSSIIHGDKKVVYIFVILGVLLLLIACINYVNLTTARASLRAKEVSVKKIVGADRSQLFMQFVAESALVSVMALVLTIIIVTACLPSFNSFTDRNFSLSVTSGYLWIILLATLLGTIVLNSIYPALLLSSFKPLNTFRGTSVLRLKDVALRKALVVVQFTFSIFLIVGVITIYRQLAFIRNHNQGYNREQVMSFDVSYNLIKKFNDKQRATFMTTIKQSLLSQAAIESVSLTNFESVLNNNSSSSGSSNDWDGRPADFVPPITFMSVDYDYTNIVNLKMAMGRWFLQGNSDKHNVILNETAAREFNLHKPYIGQRFIAQGDTGRVIGIVKDFNFRSFHEKITPLVIKSADEWCTNIQVKVAAHKQRDAITAAEAIWKENFPGEPFSYKFVDQEFDNMYRSDAKSSGLMSVFAIIAVIISCLGLFGLAAFTAEQRGKEIGIRKVLGATVSGIVSLLSVDFVVLVIVALVIASPLAWWLMNIWLQNFAYRVELQWWVFILAGIISVMIAFITVSFQAIKAAVANPVKSLRSE</sequence>
<feature type="transmembrane region" description="Helical" evidence="6">
    <location>
        <begin position="428"/>
        <end position="452"/>
    </location>
</feature>
<evidence type="ECO:0000259" key="7">
    <source>
        <dbReference type="Pfam" id="PF02687"/>
    </source>
</evidence>
<feature type="transmembrane region" description="Helical" evidence="6">
    <location>
        <begin position="382"/>
        <end position="407"/>
    </location>
</feature>
<accession>A0ABR7X333</accession>
<evidence type="ECO:0000313" key="10">
    <source>
        <dbReference type="Proteomes" id="UP000618754"/>
    </source>
</evidence>
<feature type="transmembrane region" description="Helical" evidence="6">
    <location>
        <begin position="29"/>
        <end position="49"/>
    </location>
</feature>
<comment type="subcellular location">
    <subcellularLocation>
        <location evidence="1">Cell membrane</location>
        <topology evidence="1">Multi-pass membrane protein</topology>
    </subcellularLocation>
</comment>
<dbReference type="Pfam" id="PF02687">
    <property type="entry name" value="FtsX"/>
    <property type="match status" value="2"/>
</dbReference>